<sequence>MIEVRLRGLMDGTIQAYCNLFSLPTVNDSFQNPMRILVLGDIHSNWAALSAIAEKFDYCVFTGDLVDYGTDPLPCVEWIRRHASAAVRGNHDHAVAQRVPAVGATGFRRLARVTRPMHWEQLSPKQLKFLGRLPVTTHFRVDEVSILLVHATPRDPMDEYLSADPVSWKQRLADVDADIVCVGHSHIPFHLDLDGIQVLNPGSVGQPRDGDPRASYAIIEDGTVSLHRIEYDINAAINQVKSTGAEDWVVELNAAIWRMGGKLTKEQMDQFQ</sequence>
<dbReference type="InterPro" id="IPR024654">
    <property type="entry name" value="Calcineurin-like_PHP_lpxH"/>
</dbReference>
<feature type="domain" description="Calcineurin-like phosphoesterase" evidence="3">
    <location>
        <begin position="34"/>
        <end position="220"/>
    </location>
</feature>
<evidence type="ECO:0000259" key="3">
    <source>
        <dbReference type="Pfam" id="PF12850"/>
    </source>
</evidence>
<gene>
    <name evidence="4" type="ORF">Mal48_03920</name>
</gene>
<dbReference type="Pfam" id="PF12850">
    <property type="entry name" value="Metallophos_2"/>
    <property type="match status" value="1"/>
</dbReference>
<dbReference type="Proteomes" id="UP000315724">
    <property type="component" value="Chromosome"/>
</dbReference>
<dbReference type="PANTHER" id="PTHR42850">
    <property type="entry name" value="METALLOPHOSPHOESTERASE"/>
    <property type="match status" value="1"/>
</dbReference>
<dbReference type="InterPro" id="IPR029052">
    <property type="entry name" value="Metallo-depent_PP-like"/>
</dbReference>
<dbReference type="InterPro" id="IPR000979">
    <property type="entry name" value="Phosphodiesterase_MJ0936/Vps29"/>
</dbReference>
<dbReference type="SUPFAM" id="SSF56300">
    <property type="entry name" value="Metallo-dependent phosphatases"/>
    <property type="match status" value="1"/>
</dbReference>
<evidence type="ECO:0000313" key="4">
    <source>
        <dbReference type="EMBL" id="QDT31160.1"/>
    </source>
</evidence>
<proteinExistence type="inferred from homology"/>
<organism evidence="4 5">
    <name type="scientific">Thalassoglobus polymorphus</name>
    <dbReference type="NCBI Taxonomy" id="2527994"/>
    <lineage>
        <taxon>Bacteria</taxon>
        <taxon>Pseudomonadati</taxon>
        <taxon>Planctomycetota</taxon>
        <taxon>Planctomycetia</taxon>
        <taxon>Planctomycetales</taxon>
        <taxon>Planctomycetaceae</taxon>
        <taxon>Thalassoglobus</taxon>
    </lineage>
</organism>
<dbReference type="NCBIfam" id="TIGR00040">
    <property type="entry name" value="yfcE"/>
    <property type="match status" value="1"/>
</dbReference>
<keyword evidence="5" id="KW-1185">Reference proteome</keyword>
<reference evidence="4 5" key="1">
    <citation type="submission" date="2019-02" db="EMBL/GenBank/DDBJ databases">
        <title>Deep-cultivation of Planctomycetes and their phenomic and genomic characterization uncovers novel biology.</title>
        <authorList>
            <person name="Wiegand S."/>
            <person name="Jogler M."/>
            <person name="Boedeker C."/>
            <person name="Pinto D."/>
            <person name="Vollmers J."/>
            <person name="Rivas-Marin E."/>
            <person name="Kohn T."/>
            <person name="Peeters S.H."/>
            <person name="Heuer A."/>
            <person name="Rast P."/>
            <person name="Oberbeckmann S."/>
            <person name="Bunk B."/>
            <person name="Jeske O."/>
            <person name="Meyerdierks A."/>
            <person name="Storesund J.E."/>
            <person name="Kallscheuer N."/>
            <person name="Luecker S."/>
            <person name="Lage O.M."/>
            <person name="Pohl T."/>
            <person name="Merkel B.J."/>
            <person name="Hornburger P."/>
            <person name="Mueller R.-W."/>
            <person name="Bruemmer F."/>
            <person name="Labrenz M."/>
            <person name="Spormann A.M."/>
            <person name="Op den Camp H."/>
            <person name="Overmann J."/>
            <person name="Amann R."/>
            <person name="Jetten M.S.M."/>
            <person name="Mascher T."/>
            <person name="Medema M.H."/>
            <person name="Devos D.P."/>
            <person name="Kaster A.-K."/>
            <person name="Ovreas L."/>
            <person name="Rohde M."/>
            <person name="Galperin M.Y."/>
            <person name="Jogler C."/>
        </authorList>
    </citation>
    <scope>NUCLEOTIDE SEQUENCE [LARGE SCALE GENOMIC DNA]</scope>
    <source>
        <strain evidence="4 5">Mal48</strain>
    </source>
</reference>
<keyword evidence="2" id="KW-0479">Metal-binding</keyword>
<evidence type="ECO:0000256" key="1">
    <source>
        <dbReference type="ARBA" id="ARBA00008950"/>
    </source>
</evidence>
<dbReference type="EC" id="3.1.4.-" evidence="2"/>
<dbReference type="GO" id="GO:0016791">
    <property type="term" value="F:phosphatase activity"/>
    <property type="evidence" value="ECO:0007669"/>
    <property type="project" value="TreeGrafter"/>
</dbReference>
<comment type="cofactor">
    <cofactor evidence="2">
        <name>a divalent metal cation</name>
        <dbReference type="ChEBI" id="CHEBI:60240"/>
    </cofactor>
</comment>
<dbReference type="InterPro" id="IPR050126">
    <property type="entry name" value="Ap4A_hydrolase"/>
</dbReference>
<comment type="similarity">
    <text evidence="1 2">Belongs to the metallophosphoesterase superfamily. YfcE family.</text>
</comment>
<dbReference type="GO" id="GO:0046872">
    <property type="term" value="F:metal ion binding"/>
    <property type="evidence" value="ECO:0007669"/>
    <property type="project" value="UniProtKB-KW"/>
</dbReference>
<dbReference type="AlphaFoldDB" id="A0A517QHR0"/>
<dbReference type="Gene3D" id="3.60.21.10">
    <property type="match status" value="1"/>
</dbReference>
<dbReference type="PANTHER" id="PTHR42850:SF2">
    <property type="entry name" value="BLL5683 PROTEIN"/>
    <property type="match status" value="1"/>
</dbReference>
<evidence type="ECO:0000256" key="2">
    <source>
        <dbReference type="RuleBase" id="RU362039"/>
    </source>
</evidence>
<dbReference type="KEGG" id="tpol:Mal48_03920"/>
<dbReference type="EMBL" id="CP036267">
    <property type="protein sequence ID" value="QDT31160.1"/>
    <property type="molecule type" value="Genomic_DNA"/>
</dbReference>
<evidence type="ECO:0000313" key="5">
    <source>
        <dbReference type="Proteomes" id="UP000315724"/>
    </source>
</evidence>
<name>A0A517QHR0_9PLAN</name>
<dbReference type="GO" id="GO:0005737">
    <property type="term" value="C:cytoplasm"/>
    <property type="evidence" value="ECO:0007669"/>
    <property type="project" value="TreeGrafter"/>
</dbReference>
<accession>A0A517QHR0</accession>
<protein>
    <recommendedName>
        <fullName evidence="2">Phosphoesterase</fullName>
        <ecNumber evidence="2">3.1.4.-</ecNumber>
    </recommendedName>
</protein>